<dbReference type="InterPro" id="IPR000160">
    <property type="entry name" value="GGDEF_dom"/>
</dbReference>
<dbReference type="Pfam" id="PF01590">
    <property type="entry name" value="GAF"/>
    <property type="match status" value="1"/>
</dbReference>
<dbReference type="AlphaFoldDB" id="A0A3N1G9Z3"/>
<dbReference type="RefSeq" id="WP_123381054.1">
    <property type="nucleotide sequence ID" value="NZ_RJKN01000008.1"/>
</dbReference>
<accession>A0A3N1G9Z3</accession>
<reference evidence="2 3" key="1">
    <citation type="journal article" date="2015" name="Stand. Genomic Sci.">
        <title>Genomic Encyclopedia of Bacterial and Archaeal Type Strains, Phase III: the genomes of soil and plant-associated and newly described type strains.</title>
        <authorList>
            <person name="Whitman W.B."/>
            <person name="Woyke T."/>
            <person name="Klenk H.P."/>
            <person name="Zhou Y."/>
            <person name="Lilburn T.G."/>
            <person name="Beck B.J."/>
            <person name="De Vos P."/>
            <person name="Vandamme P."/>
            <person name="Eisen J.A."/>
            <person name="Garrity G."/>
            <person name="Hugenholtz P."/>
            <person name="Kyrpides N.C."/>
        </authorList>
    </citation>
    <scope>NUCLEOTIDE SEQUENCE [LARGE SCALE GENOMIC DNA]</scope>
    <source>
        <strain evidence="2 3">CECT 7306</strain>
    </source>
</reference>
<dbReference type="Gene3D" id="3.30.70.270">
    <property type="match status" value="1"/>
</dbReference>
<keyword evidence="3" id="KW-1185">Reference proteome</keyword>
<feature type="domain" description="GGDEF" evidence="1">
    <location>
        <begin position="207"/>
        <end position="337"/>
    </location>
</feature>
<dbReference type="SUPFAM" id="SSF55073">
    <property type="entry name" value="Nucleotide cyclase"/>
    <property type="match status" value="1"/>
</dbReference>
<dbReference type="InParanoid" id="A0A3N1G9Z3"/>
<dbReference type="PROSITE" id="PS50887">
    <property type="entry name" value="GGDEF"/>
    <property type="match status" value="1"/>
</dbReference>
<dbReference type="InterPro" id="IPR029016">
    <property type="entry name" value="GAF-like_dom_sf"/>
</dbReference>
<evidence type="ECO:0000313" key="3">
    <source>
        <dbReference type="Proteomes" id="UP000276232"/>
    </source>
</evidence>
<dbReference type="OrthoDB" id="9151676at2"/>
<gene>
    <name evidence="2" type="ORF">EDC03_2988</name>
</gene>
<dbReference type="InterPro" id="IPR029787">
    <property type="entry name" value="Nucleotide_cyclase"/>
</dbReference>
<dbReference type="InterPro" id="IPR003018">
    <property type="entry name" value="GAF"/>
</dbReference>
<dbReference type="SMART" id="SM00267">
    <property type="entry name" value="GGDEF"/>
    <property type="match status" value="1"/>
</dbReference>
<dbReference type="Pfam" id="PF00990">
    <property type="entry name" value="GGDEF"/>
    <property type="match status" value="1"/>
</dbReference>
<name>A0A3N1G9Z3_9ACTN</name>
<protein>
    <submittedName>
        <fullName evidence="2">Diguanylate cyclase with GAF sensor</fullName>
    </submittedName>
</protein>
<proteinExistence type="predicted"/>
<dbReference type="Gene3D" id="3.30.450.40">
    <property type="match status" value="1"/>
</dbReference>
<dbReference type="Proteomes" id="UP000276232">
    <property type="component" value="Unassembled WGS sequence"/>
</dbReference>
<evidence type="ECO:0000259" key="1">
    <source>
        <dbReference type="PROSITE" id="PS50887"/>
    </source>
</evidence>
<dbReference type="PANTHER" id="PTHR46663:SF4">
    <property type="entry name" value="DIGUANYLATE CYCLASE DGCT-RELATED"/>
    <property type="match status" value="1"/>
</dbReference>
<evidence type="ECO:0000313" key="2">
    <source>
        <dbReference type="EMBL" id="ROP27060.1"/>
    </source>
</evidence>
<dbReference type="CDD" id="cd01949">
    <property type="entry name" value="GGDEF"/>
    <property type="match status" value="1"/>
</dbReference>
<comment type="caution">
    <text evidence="2">The sequence shown here is derived from an EMBL/GenBank/DDBJ whole genome shotgun (WGS) entry which is preliminary data.</text>
</comment>
<dbReference type="InterPro" id="IPR052163">
    <property type="entry name" value="DGC-Regulatory_Protein"/>
</dbReference>
<organism evidence="2 3">
    <name type="scientific">Pseudokineococcus lusitanus</name>
    <dbReference type="NCBI Taxonomy" id="763993"/>
    <lineage>
        <taxon>Bacteria</taxon>
        <taxon>Bacillati</taxon>
        <taxon>Actinomycetota</taxon>
        <taxon>Actinomycetes</taxon>
        <taxon>Kineosporiales</taxon>
        <taxon>Kineosporiaceae</taxon>
        <taxon>Pseudokineococcus</taxon>
    </lineage>
</organism>
<dbReference type="NCBIfam" id="TIGR00254">
    <property type="entry name" value="GGDEF"/>
    <property type="match status" value="1"/>
</dbReference>
<dbReference type="SUPFAM" id="SSF55781">
    <property type="entry name" value="GAF domain-like"/>
    <property type="match status" value="1"/>
</dbReference>
<dbReference type="InterPro" id="IPR043128">
    <property type="entry name" value="Rev_trsase/Diguanyl_cyclase"/>
</dbReference>
<dbReference type="EMBL" id="RJKN01000008">
    <property type="protein sequence ID" value="ROP27060.1"/>
    <property type="molecule type" value="Genomic_DNA"/>
</dbReference>
<dbReference type="SMART" id="SM00065">
    <property type="entry name" value="GAF"/>
    <property type="match status" value="1"/>
</dbReference>
<sequence length="349" mass="36823">MTRPARPLDDDARVAALDRLGLLEEAPAADLEAVTRLARFITGAPTAYVTVVGEHRLDVVAGADGPVSMDRDDTPCAHVVAEDLTIHTPDARDDARLADGPLVDGREDTVRMYVGVPVHDPDGLAVGTVCALDQVARRLTDDQLAALHDLAGQVEQLLVLRAQRRRLLEVLAEVDHHATYDTLTGLVNRRVLLDRLDRALARPGASAGPALFFCDLDGFKAVNDTLGHETGDEVLRTVARRLQALVRSGDTVARLGGDEFVVLCEQLPPEELDGLAARLATAADPLVDDVEGLVLGLSVGAVAAGPGDDASDVLCAADQRMYATKAVRRAARATASVGGPVGDLVGSSR</sequence>
<dbReference type="PANTHER" id="PTHR46663">
    <property type="entry name" value="DIGUANYLATE CYCLASE DGCT-RELATED"/>
    <property type="match status" value="1"/>
</dbReference>